<evidence type="ECO:0000256" key="2">
    <source>
        <dbReference type="ARBA" id="ARBA00008066"/>
    </source>
</evidence>
<comment type="caution">
    <text evidence="8">The sequence shown here is derived from an EMBL/GenBank/DDBJ whole genome shotgun (WGS) entry which is preliminary data.</text>
</comment>
<dbReference type="GO" id="GO:0016020">
    <property type="term" value="C:membrane"/>
    <property type="evidence" value="ECO:0007669"/>
    <property type="project" value="UniProtKB-SubCell"/>
</dbReference>
<dbReference type="PANTHER" id="PTHR22950:SF683">
    <property type="entry name" value="AMINO ACID TRANSPORTER (EUROFUNG)"/>
    <property type="match status" value="1"/>
</dbReference>
<evidence type="ECO:0000256" key="6">
    <source>
        <dbReference type="SAM" id="Phobius"/>
    </source>
</evidence>
<dbReference type="PANTHER" id="PTHR22950">
    <property type="entry name" value="AMINO ACID TRANSPORTER"/>
    <property type="match status" value="1"/>
</dbReference>
<keyword evidence="4 6" id="KW-1133">Transmembrane helix</keyword>
<dbReference type="InterPro" id="IPR013057">
    <property type="entry name" value="AA_transpt_TM"/>
</dbReference>
<name>A0AAD6DG13_9EURO</name>
<evidence type="ECO:0000313" key="8">
    <source>
        <dbReference type="EMBL" id="KAJ5579387.1"/>
    </source>
</evidence>
<feature type="transmembrane region" description="Helical" evidence="6">
    <location>
        <begin position="308"/>
        <end position="327"/>
    </location>
</feature>
<organism evidence="8 9">
    <name type="scientific">Penicillium hetheringtonii</name>
    <dbReference type="NCBI Taxonomy" id="911720"/>
    <lineage>
        <taxon>Eukaryota</taxon>
        <taxon>Fungi</taxon>
        <taxon>Dikarya</taxon>
        <taxon>Ascomycota</taxon>
        <taxon>Pezizomycotina</taxon>
        <taxon>Eurotiomycetes</taxon>
        <taxon>Eurotiomycetidae</taxon>
        <taxon>Eurotiales</taxon>
        <taxon>Aspergillaceae</taxon>
        <taxon>Penicillium</taxon>
    </lineage>
</organism>
<dbReference type="GO" id="GO:0015179">
    <property type="term" value="F:L-amino acid transmembrane transporter activity"/>
    <property type="evidence" value="ECO:0007669"/>
    <property type="project" value="TreeGrafter"/>
</dbReference>
<evidence type="ECO:0000256" key="3">
    <source>
        <dbReference type="ARBA" id="ARBA00022692"/>
    </source>
</evidence>
<gene>
    <name evidence="8" type="ORF">N7450_008254</name>
</gene>
<proteinExistence type="inferred from homology"/>
<sequence length="343" mass="36733">MPEKKQDNSLSPVPSQTGQIFKDQNYAHDAVFGEITEEGPNYRNVGWIGSAALMMKSQIGLGVLSIPVAFDTLGIVPGVIILITIAWITTWSDYMIGVFKLKHREVYGIDDAGGLMFGRIGKIFFGFAFCLYWVFVAGSGMLGISIALNSLSTHGTCTAVFVAVAAIAGFMLASIQTLGRMSPLAWIGLVCIVTGILVVTIAVGVQDRPSSAPQDGVWISDYQIVGSAPFSQSITAISSLVFAYSGTPSFFSIAAEMRDPRQYTKALMICQSVVTAVYLAIGCVVYYYCGSYVASPALGSAGPTLKKISYGFALPGLLVTTMLVIHVRLKINKYLGKFIFCLG</sequence>
<evidence type="ECO:0000259" key="7">
    <source>
        <dbReference type="Pfam" id="PF01490"/>
    </source>
</evidence>
<feature type="transmembrane region" description="Helical" evidence="6">
    <location>
        <begin position="160"/>
        <end position="178"/>
    </location>
</feature>
<dbReference type="EMBL" id="JAQJAC010000007">
    <property type="protein sequence ID" value="KAJ5579387.1"/>
    <property type="molecule type" value="Genomic_DNA"/>
</dbReference>
<feature type="transmembrane region" description="Helical" evidence="6">
    <location>
        <begin position="184"/>
        <end position="205"/>
    </location>
</feature>
<reference evidence="8 9" key="1">
    <citation type="journal article" date="2023" name="IMA Fungus">
        <title>Comparative genomic study of the Penicillium genus elucidates a diverse pangenome and 15 lateral gene transfer events.</title>
        <authorList>
            <person name="Petersen C."/>
            <person name="Sorensen T."/>
            <person name="Nielsen M.R."/>
            <person name="Sondergaard T.E."/>
            <person name="Sorensen J.L."/>
            <person name="Fitzpatrick D.A."/>
            <person name="Frisvad J.C."/>
            <person name="Nielsen K.L."/>
        </authorList>
    </citation>
    <scope>NUCLEOTIDE SEQUENCE [LARGE SCALE GENOMIC DNA]</scope>
    <source>
        <strain evidence="8 9">IBT 29057</strain>
    </source>
</reference>
<evidence type="ECO:0000256" key="5">
    <source>
        <dbReference type="ARBA" id="ARBA00023136"/>
    </source>
</evidence>
<feature type="transmembrane region" description="Helical" evidence="6">
    <location>
        <begin position="63"/>
        <end position="88"/>
    </location>
</feature>
<evidence type="ECO:0000256" key="4">
    <source>
        <dbReference type="ARBA" id="ARBA00022989"/>
    </source>
</evidence>
<evidence type="ECO:0000313" key="9">
    <source>
        <dbReference type="Proteomes" id="UP001216150"/>
    </source>
</evidence>
<dbReference type="Pfam" id="PF01490">
    <property type="entry name" value="Aa_trans"/>
    <property type="match status" value="1"/>
</dbReference>
<keyword evidence="9" id="KW-1185">Reference proteome</keyword>
<feature type="transmembrane region" description="Helical" evidence="6">
    <location>
        <begin position="123"/>
        <end position="148"/>
    </location>
</feature>
<comment type="subcellular location">
    <subcellularLocation>
        <location evidence="1">Membrane</location>
        <topology evidence="1">Multi-pass membrane protein</topology>
    </subcellularLocation>
</comment>
<evidence type="ECO:0000256" key="1">
    <source>
        <dbReference type="ARBA" id="ARBA00004141"/>
    </source>
</evidence>
<feature type="domain" description="Amino acid transporter transmembrane" evidence="7">
    <location>
        <begin position="45"/>
        <end position="327"/>
    </location>
</feature>
<keyword evidence="3 6" id="KW-0812">Transmembrane</keyword>
<feature type="transmembrane region" description="Helical" evidence="6">
    <location>
        <begin position="266"/>
        <end position="288"/>
    </location>
</feature>
<comment type="similarity">
    <text evidence="2">Belongs to the amino acid/polyamine transporter 2 family.</text>
</comment>
<dbReference type="AlphaFoldDB" id="A0AAD6DG13"/>
<keyword evidence="5 6" id="KW-0472">Membrane</keyword>
<protein>
    <submittedName>
        <fullName evidence="8">Amino acid transporter</fullName>
    </submittedName>
</protein>
<accession>A0AAD6DG13</accession>
<dbReference type="Proteomes" id="UP001216150">
    <property type="component" value="Unassembled WGS sequence"/>
</dbReference>